<organism evidence="1 2">
    <name type="scientific">Portunus trituberculatus</name>
    <name type="common">Swimming crab</name>
    <name type="synonym">Neptunus trituberculatus</name>
    <dbReference type="NCBI Taxonomy" id="210409"/>
    <lineage>
        <taxon>Eukaryota</taxon>
        <taxon>Metazoa</taxon>
        <taxon>Ecdysozoa</taxon>
        <taxon>Arthropoda</taxon>
        <taxon>Crustacea</taxon>
        <taxon>Multicrustacea</taxon>
        <taxon>Malacostraca</taxon>
        <taxon>Eumalacostraca</taxon>
        <taxon>Eucarida</taxon>
        <taxon>Decapoda</taxon>
        <taxon>Pleocyemata</taxon>
        <taxon>Brachyura</taxon>
        <taxon>Eubrachyura</taxon>
        <taxon>Portunoidea</taxon>
        <taxon>Portunidae</taxon>
        <taxon>Portuninae</taxon>
        <taxon>Portunus</taxon>
    </lineage>
</organism>
<dbReference type="AlphaFoldDB" id="A0A5B7IPR1"/>
<comment type="caution">
    <text evidence="1">The sequence shown here is derived from an EMBL/GenBank/DDBJ whole genome shotgun (WGS) entry which is preliminary data.</text>
</comment>
<evidence type="ECO:0000313" key="1">
    <source>
        <dbReference type="EMBL" id="MPC87501.1"/>
    </source>
</evidence>
<name>A0A5B7IPR1_PORTR</name>
<keyword evidence="2" id="KW-1185">Reference proteome</keyword>
<reference evidence="1 2" key="1">
    <citation type="submission" date="2019-05" db="EMBL/GenBank/DDBJ databases">
        <title>Another draft genome of Portunus trituberculatus and its Hox gene families provides insights of decapod evolution.</title>
        <authorList>
            <person name="Jeong J.-H."/>
            <person name="Song I."/>
            <person name="Kim S."/>
            <person name="Choi T."/>
            <person name="Kim D."/>
            <person name="Ryu S."/>
            <person name="Kim W."/>
        </authorList>
    </citation>
    <scope>NUCLEOTIDE SEQUENCE [LARGE SCALE GENOMIC DNA]</scope>
    <source>
        <tissue evidence="1">Muscle</tissue>
    </source>
</reference>
<sequence>MPLPPCFPSSMPPYLTSFLSLPCFPASLPLSLSLPTSASLLPYFPTFPPSRLPASLPPCRPAALKVPAGGAGDKGGS</sequence>
<gene>
    <name evidence="1" type="ORF">E2C01_082363</name>
</gene>
<accession>A0A5B7IPR1</accession>
<dbReference type="Proteomes" id="UP000324222">
    <property type="component" value="Unassembled WGS sequence"/>
</dbReference>
<dbReference type="EMBL" id="VSRR010074696">
    <property type="protein sequence ID" value="MPC87501.1"/>
    <property type="molecule type" value="Genomic_DNA"/>
</dbReference>
<proteinExistence type="predicted"/>
<evidence type="ECO:0000313" key="2">
    <source>
        <dbReference type="Proteomes" id="UP000324222"/>
    </source>
</evidence>
<protein>
    <submittedName>
        <fullName evidence="1">Uncharacterized protein</fullName>
    </submittedName>
</protein>